<feature type="region of interest" description="Disordered" evidence="1">
    <location>
        <begin position="111"/>
        <end position="143"/>
    </location>
</feature>
<keyword evidence="3" id="KW-1185">Reference proteome</keyword>
<name>A0A8T0GRK7_CERPU</name>
<feature type="region of interest" description="Disordered" evidence="1">
    <location>
        <begin position="430"/>
        <end position="449"/>
    </location>
</feature>
<organism evidence="2 3">
    <name type="scientific">Ceratodon purpureus</name>
    <name type="common">Fire moss</name>
    <name type="synonym">Dicranum purpureum</name>
    <dbReference type="NCBI Taxonomy" id="3225"/>
    <lineage>
        <taxon>Eukaryota</taxon>
        <taxon>Viridiplantae</taxon>
        <taxon>Streptophyta</taxon>
        <taxon>Embryophyta</taxon>
        <taxon>Bryophyta</taxon>
        <taxon>Bryophytina</taxon>
        <taxon>Bryopsida</taxon>
        <taxon>Dicranidae</taxon>
        <taxon>Pseudoditrichales</taxon>
        <taxon>Ditrichaceae</taxon>
        <taxon>Ceratodon</taxon>
    </lineage>
</organism>
<sequence>MGVEALCSSKFVAPNAAVQHILPSPVVIDLIFRDGGISPFAKRSAKVARVASRGWNILKSLRRRNKITSSNSNPTPRSSFGSNVTPGSALELPSSRNSESFICRANSFEQSGVPEREDAEEFRGIDNSGYGPERGFENQLDAGTQGLGQDAEINARMQRSMVSVKYGAANSEVDRFRRSSSPDFCDEFFTRMMALEASHIASPRVSDLRACSTSTAAFLDAAGADATLNAASDIPRPSPGQGVESPGDSTSTHGKEQGSLCALGMGGVQLPPSIKKLRRRNSDVKGENRALPRKEPGCAIRNAFSSMVYMIKVVQSHALQIRQVLFSEWDVQEVLLLVHREMHSSFVWLFQQVFACTPKLMVSVMILLANFTVYSMGENVAIATVTETPAPIAFFLSTYGNPQASLDPNFTIGSKTYSIPFSKQPMASPHLDALGAGSGGNNFSSPSTAESFDGDSWLSGALNQRYMFSQKDSIHSPAPAAEAARRFQESVAPKNIQPEQRPSHQEMMKAWVESSMKDLRSGEPLQQMQLEQETIRRLVAPVVAHLESDNYACFDRTDLEYQHALSKDQCNPLLLANYAQFLYVVRHENDRAEGYFHQAMQADPMDSTILGRFASFLWLGRGNRAAAERAYKAAIAADPESSFPAGNYAHFLWHAGDGDSYGPPGSMTV</sequence>
<accession>A0A8T0GRK7</accession>
<proteinExistence type="predicted"/>
<feature type="region of interest" description="Disordered" evidence="1">
    <location>
        <begin position="230"/>
        <end position="256"/>
    </location>
</feature>
<dbReference type="PANTHER" id="PTHR26312:SF132">
    <property type="entry name" value="OS01G0855200 PROTEIN"/>
    <property type="match status" value="1"/>
</dbReference>
<evidence type="ECO:0000313" key="3">
    <source>
        <dbReference type="Proteomes" id="UP000822688"/>
    </source>
</evidence>
<evidence type="ECO:0000313" key="2">
    <source>
        <dbReference type="EMBL" id="KAG0562286.1"/>
    </source>
</evidence>
<protein>
    <submittedName>
        <fullName evidence="2">Uncharacterized protein</fullName>
    </submittedName>
</protein>
<dbReference type="EMBL" id="CM026430">
    <property type="protein sequence ID" value="KAG0562286.1"/>
    <property type="molecule type" value="Genomic_DNA"/>
</dbReference>
<evidence type="ECO:0000256" key="1">
    <source>
        <dbReference type="SAM" id="MobiDB-lite"/>
    </source>
</evidence>
<dbReference type="Proteomes" id="UP000822688">
    <property type="component" value="Chromosome 9"/>
</dbReference>
<gene>
    <name evidence="2" type="ORF">KC19_9G133900</name>
</gene>
<dbReference type="InterPro" id="IPR011990">
    <property type="entry name" value="TPR-like_helical_dom_sf"/>
</dbReference>
<dbReference type="SUPFAM" id="SSF48452">
    <property type="entry name" value="TPR-like"/>
    <property type="match status" value="1"/>
</dbReference>
<reference evidence="2" key="1">
    <citation type="submission" date="2020-06" db="EMBL/GenBank/DDBJ databases">
        <title>WGS assembly of Ceratodon purpureus strain R40.</title>
        <authorList>
            <person name="Carey S.B."/>
            <person name="Jenkins J."/>
            <person name="Shu S."/>
            <person name="Lovell J.T."/>
            <person name="Sreedasyam A."/>
            <person name="Maumus F."/>
            <person name="Tiley G.P."/>
            <person name="Fernandez-Pozo N."/>
            <person name="Barry K."/>
            <person name="Chen C."/>
            <person name="Wang M."/>
            <person name="Lipzen A."/>
            <person name="Daum C."/>
            <person name="Saski C.A."/>
            <person name="Payton A.C."/>
            <person name="Mcbreen J.C."/>
            <person name="Conrad R.E."/>
            <person name="Kollar L.M."/>
            <person name="Olsson S."/>
            <person name="Huttunen S."/>
            <person name="Landis J.B."/>
            <person name="Wickett N.J."/>
            <person name="Johnson M.G."/>
            <person name="Rensing S.A."/>
            <person name="Grimwood J."/>
            <person name="Schmutz J."/>
            <person name="Mcdaniel S.F."/>
        </authorList>
    </citation>
    <scope>NUCLEOTIDE SEQUENCE</scope>
    <source>
        <strain evidence="2">R40</strain>
    </source>
</reference>
<dbReference type="Gene3D" id="1.25.40.10">
    <property type="entry name" value="Tetratricopeptide repeat domain"/>
    <property type="match status" value="1"/>
</dbReference>
<dbReference type="AlphaFoldDB" id="A0A8T0GRK7"/>
<feature type="region of interest" description="Disordered" evidence="1">
    <location>
        <begin position="66"/>
        <end position="94"/>
    </location>
</feature>
<comment type="caution">
    <text evidence="2">The sequence shown here is derived from an EMBL/GenBank/DDBJ whole genome shotgun (WGS) entry which is preliminary data.</text>
</comment>
<feature type="compositionally biased region" description="Low complexity" evidence="1">
    <location>
        <begin position="68"/>
        <end position="79"/>
    </location>
</feature>
<dbReference type="PANTHER" id="PTHR26312">
    <property type="entry name" value="TETRATRICOPEPTIDE REPEAT PROTEIN 5"/>
    <property type="match status" value="1"/>
</dbReference>